<evidence type="ECO:0000256" key="5">
    <source>
        <dbReference type="ARBA" id="ARBA00049534"/>
    </source>
</evidence>
<evidence type="ECO:0000256" key="4">
    <source>
        <dbReference type="ARBA" id="ARBA00022801"/>
    </source>
</evidence>
<dbReference type="GO" id="GO:0006537">
    <property type="term" value="P:glutamate biosynthetic process"/>
    <property type="evidence" value="ECO:0007669"/>
    <property type="project" value="TreeGrafter"/>
</dbReference>
<comment type="subunit">
    <text evidence="2 6">Homotetramer.</text>
</comment>
<organism evidence="7 8">
    <name type="scientific">Gomphosphaeria aponina SAG 52.96 = DSM 107014</name>
    <dbReference type="NCBI Taxonomy" id="1521640"/>
    <lineage>
        <taxon>Bacteria</taxon>
        <taxon>Bacillati</taxon>
        <taxon>Cyanobacteriota</taxon>
        <taxon>Cyanophyceae</taxon>
        <taxon>Oscillatoriophycideae</taxon>
        <taxon>Chroococcales</taxon>
        <taxon>Gomphosphaeriaceae</taxon>
        <taxon>Gomphosphaeria</taxon>
    </lineage>
</organism>
<dbReference type="SUPFAM" id="SSF56601">
    <property type="entry name" value="beta-lactamase/transpeptidase-like"/>
    <property type="match status" value="1"/>
</dbReference>
<gene>
    <name evidence="6 7" type="primary">glsA</name>
    <name evidence="7" type="ORF">DSM107014_15010</name>
</gene>
<dbReference type="InterPro" id="IPR012338">
    <property type="entry name" value="Beta-lactam/transpept-like"/>
</dbReference>
<feature type="binding site" evidence="6">
    <location>
        <position position="194"/>
    </location>
    <ligand>
        <name>substrate</name>
    </ligand>
</feature>
<comment type="catalytic activity">
    <reaction evidence="5 6">
        <text>L-glutamine + H2O = L-glutamate + NH4(+)</text>
        <dbReference type="Rhea" id="RHEA:15889"/>
        <dbReference type="ChEBI" id="CHEBI:15377"/>
        <dbReference type="ChEBI" id="CHEBI:28938"/>
        <dbReference type="ChEBI" id="CHEBI:29985"/>
        <dbReference type="ChEBI" id="CHEBI:58359"/>
        <dbReference type="EC" id="3.5.1.2"/>
    </reaction>
</comment>
<accession>A0A941JTR1</accession>
<dbReference type="PANTHER" id="PTHR12544">
    <property type="entry name" value="GLUTAMINASE"/>
    <property type="match status" value="1"/>
</dbReference>
<feature type="binding site" evidence="6">
    <location>
        <position position="163"/>
    </location>
    <ligand>
        <name>substrate</name>
    </ligand>
</feature>
<keyword evidence="6" id="KW-0007">Acetylation</keyword>
<dbReference type="Pfam" id="PF04960">
    <property type="entry name" value="Glutaminase"/>
    <property type="match status" value="1"/>
</dbReference>
<dbReference type="GO" id="GO:0004359">
    <property type="term" value="F:glutaminase activity"/>
    <property type="evidence" value="ECO:0007669"/>
    <property type="project" value="UniProtKB-UniRule"/>
</dbReference>
<keyword evidence="4 6" id="KW-0378">Hydrolase</keyword>
<dbReference type="EC" id="3.5.1.2" evidence="3 6"/>
<comment type="caution">
    <text evidence="7">The sequence shown here is derived from an EMBL/GenBank/DDBJ whole genome shotgun (WGS) entry which is preliminary data.</text>
</comment>
<evidence type="ECO:0000313" key="7">
    <source>
        <dbReference type="EMBL" id="MBR8829182.1"/>
    </source>
</evidence>
<dbReference type="InterPro" id="IPR015868">
    <property type="entry name" value="Glutaminase"/>
</dbReference>
<feature type="binding site" evidence="6">
    <location>
        <position position="170"/>
    </location>
    <ligand>
        <name>substrate</name>
    </ligand>
</feature>
<reference evidence="7" key="1">
    <citation type="submission" date="2021-02" db="EMBL/GenBank/DDBJ databases">
        <title>Metagenome analyses of Stigonema ocellatum DSM 106950, Chlorogloea purpurea SAG 13.99 and Gomphosphaeria aponina DSM 107014.</title>
        <authorList>
            <person name="Marter P."/>
            <person name="Huang S."/>
        </authorList>
    </citation>
    <scope>NUCLEOTIDE SEQUENCE</scope>
    <source>
        <strain evidence="7">JP213</strain>
    </source>
</reference>
<feature type="binding site" evidence="6">
    <location>
        <position position="237"/>
    </location>
    <ligand>
        <name>substrate</name>
    </ligand>
</feature>
<proteinExistence type="inferred from homology"/>
<comment type="similarity">
    <text evidence="1 6">Belongs to the glutaminase family.</text>
</comment>
<dbReference type="EMBL" id="JADQBC010000114">
    <property type="protein sequence ID" value="MBR8829182.1"/>
    <property type="molecule type" value="Genomic_DNA"/>
</dbReference>
<dbReference type="NCBIfam" id="TIGR03814">
    <property type="entry name" value="Gln_ase"/>
    <property type="match status" value="1"/>
</dbReference>
<name>A0A941JTR1_9CHRO</name>
<evidence type="ECO:0000256" key="6">
    <source>
        <dbReference type="HAMAP-Rule" id="MF_00313"/>
    </source>
</evidence>
<sequence>MKLNSMSAAKLEQIVGEAVLVAETGQLPQYIPSLAAANPRSLAVQVLTLTGESYSVGDMELSFSLMSISKSFVLLYLLSILGKEAVFARVGMEPSLENFNSLAQLEADGGWPRNPMINSGAIALASLLPGDTPFSRCQNFCDWLNSYGNCQFFLDRQMLASVEALPNEINLAIASTLCSTGHLQEDGAVALDTYNHVCCLTGNMLDLARLGMLLLQSPILPEYASIVKAVMLTCGLYQASGRFAVEVGVCTKSGVSGGVLSVIPGEGAIACYSPPLDSEGNSVAGLFIIKQLAQQFNLSIFS</sequence>
<dbReference type="Proteomes" id="UP000767446">
    <property type="component" value="Unassembled WGS sequence"/>
</dbReference>
<dbReference type="PANTHER" id="PTHR12544:SF29">
    <property type="entry name" value="GLUTAMINASE"/>
    <property type="match status" value="1"/>
</dbReference>
<evidence type="ECO:0000256" key="1">
    <source>
        <dbReference type="ARBA" id="ARBA00011076"/>
    </source>
</evidence>
<feature type="binding site" evidence="6">
    <location>
        <position position="67"/>
    </location>
    <ligand>
        <name>substrate</name>
    </ligand>
</feature>
<dbReference type="HAMAP" id="MF_00313">
    <property type="entry name" value="Glutaminase"/>
    <property type="match status" value="1"/>
</dbReference>
<evidence type="ECO:0000256" key="3">
    <source>
        <dbReference type="ARBA" id="ARBA00012918"/>
    </source>
</evidence>
<dbReference type="GO" id="GO:0006543">
    <property type="term" value="P:L-glutamine catabolic process"/>
    <property type="evidence" value="ECO:0007669"/>
    <property type="project" value="TreeGrafter"/>
</dbReference>
<dbReference type="Gene3D" id="3.40.710.10">
    <property type="entry name" value="DD-peptidase/beta-lactamase superfamily"/>
    <property type="match status" value="1"/>
</dbReference>
<feature type="binding site" evidence="6">
    <location>
        <position position="255"/>
    </location>
    <ligand>
        <name>substrate</name>
    </ligand>
</feature>
<feature type="binding site" evidence="6">
    <location>
        <position position="118"/>
    </location>
    <ligand>
        <name>substrate</name>
    </ligand>
</feature>
<evidence type="ECO:0000256" key="2">
    <source>
        <dbReference type="ARBA" id="ARBA00011881"/>
    </source>
</evidence>
<evidence type="ECO:0000313" key="8">
    <source>
        <dbReference type="Proteomes" id="UP000767446"/>
    </source>
</evidence>
<dbReference type="AlphaFoldDB" id="A0A941JTR1"/>
<protein>
    <recommendedName>
        <fullName evidence="3 6">Glutaminase</fullName>
        <ecNumber evidence="3 6">3.5.1.2</ecNumber>
    </recommendedName>
</protein>